<feature type="compositionally biased region" description="Basic and acidic residues" evidence="2">
    <location>
        <begin position="424"/>
        <end position="445"/>
    </location>
</feature>
<evidence type="ECO:0000313" key="3">
    <source>
        <dbReference type="EMBL" id="PNP38039.1"/>
    </source>
</evidence>
<feature type="region of interest" description="Disordered" evidence="2">
    <location>
        <begin position="400"/>
        <end position="445"/>
    </location>
</feature>
<feature type="compositionally biased region" description="Acidic residues" evidence="2">
    <location>
        <begin position="357"/>
        <end position="368"/>
    </location>
</feature>
<evidence type="ECO:0008006" key="5">
    <source>
        <dbReference type="Google" id="ProtNLM"/>
    </source>
</evidence>
<comment type="caution">
    <text evidence="3">The sequence shown here is derived from an EMBL/GenBank/DDBJ whole genome shotgun (WGS) entry which is preliminary data.</text>
</comment>
<dbReference type="AlphaFoldDB" id="A0A2K0SXP0"/>
<feature type="compositionally biased region" description="Basic residues" evidence="2">
    <location>
        <begin position="411"/>
        <end position="423"/>
    </location>
</feature>
<feature type="region of interest" description="Disordered" evidence="2">
    <location>
        <begin position="1"/>
        <end position="52"/>
    </location>
</feature>
<proteinExistence type="predicted"/>
<name>A0A2K0SXP0_9HYPO</name>
<evidence type="ECO:0000256" key="1">
    <source>
        <dbReference type="SAM" id="Coils"/>
    </source>
</evidence>
<feature type="region of interest" description="Disordered" evidence="2">
    <location>
        <begin position="129"/>
        <end position="180"/>
    </location>
</feature>
<gene>
    <name evidence="3" type="ORF">TGAMA5MH_10138</name>
</gene>
<feature type="coiled-coil region" evidence="1">
    <location>
        <begin position="67"/>
        <end position="94"/>
    </location>
</feature>
<evidence type="ECO:0000313" key="4">
    <source>
        <dbReference type="Proteomes" id="UP000236546"/>
    </source>
</evidence>
<accession>A0A2K0SXP0</accession>
<evidence type="ECO:0000256" key="2">
    <source>
        <dbReference type="SAM" id="MobiDB-lite"/>
    </source>
</evidence>
<feature type="compositionally biased region" description="Basic and acidic residues" evidence="2">
    <location>
        <begin position="146"/>
        <end position="155"/>
    </location>
</feature>
<feature type="compositionally biased region" description="Polar residues" evidence="2">
    <location>
        <begin position="1"/>
        <end position="12"/>
    </location>
</feature>
<feature type="region of interest" description="Disordered" evidence="2">
    <location>
        <begin position="311"/>
        <end position="385"/>
    </location>
</feature>
<feature type="compositionally biased region" description="Basic and acidic residues" evidence="2">
    <location>
        <begin position="337"/>
        <end position="346"/>
    </location>
</feature>
<sequence>MASRSGSESNSYPRLPRVENEQLIPALSPPLPPQRTLNSPRGRENVPAPPRALSRLHWSSYAAARRAERIRNLNEQADRRAEERERQLERLTGISLRRYPQPRSFGGPQTPNIEELGRSLSRANSSLRTLLDQPDPTLTSLPQPLRPHEFTDDNRRNKRRKLDSDRMGSGGPKAFRYGRYGQVDPGQLRMEIVSCDGGMFSNHSSYAAENILKDDNSVYCTKGNRCNIILQHQGGTVFTLQELIIKAPCATNFSHPVREGMIFITMDQDEMLNRTAQYQIQYGQTARDRTRTGEANNALVLEQEPRHIISIQHHDDGTTSTRARRSYVYRTDDDEGRPEMPEEFSREMAGFRVTTECSDEEDDDEDGYDGARLHRTPNRIGSLPFENLESDADDIILPFSPRDPSDDPLLHHSRRHNIIHRPRGRDDDLDHDHDHDHDHDQDHDLINAPSASLSEAMDAHANATQEAIRAVSLSGSLLSPHARFYIEKKKSKCTIKFEPPVSARYILLKMWSSSHDPTSNIDVQSVIAQGFAGPRYFPSVELR</sequence>
<dbReference type="OrthoDB" id="2351940at2759"/>
<dbReference type="Proteomes" id="UP000236546">
    <property type="component" value="Unassembled WGS sequence"/>
</dbReference>
<protein>
    <recommendedName>
        <fullName evidence="5">Eukaryotic translation initiation factor 6</fullName>
    </recommendedName>
</protein>
<dbReference type="EMBL" id="MTYH01000115">
    <property type="protein sequence ID" value="PNP38039.1"/>
    <property type="molecule type" value="Genomic_DNA"/>
</dbReference>
<organism evidence="3 4">
    <name type="scientific">Trichoderma gamsii</name>
    <dbReference type="NCBI Taxonomy" id="398673"/>
    <lineage>
        <taxon>Eukaryota</taxon>
        <taxon>Fungi</taxon>
        <taxon>Dikarya</taxon>
        <taxon>Ascomycota</taxon>
        <taxon>Pezizomycotina</taxon>
        <taxon>Sordariomycetes</taxon>
        <taxon>Hypocreomycetidae</taxon>
        <taxon>Hypocreales</taxon>
        <taxon>Hypocreaceae</taxon>
        <taxon>Trichoderma</taxon>
    </lineage>
</organism>
<reference evidence="3 4" key="1">
    <citation type="submission" date="2017-02" db="EMBL/GenBank/DDBJ databases">
        <title>Genomes of Trichoderma spp. with biocontrol activity.</title>
        <authorList>
            <person name="Gardiner D."/>
            <person name="Kazan K."/>
            <person name="Vos C."/>
            <person name="Harvey P."/>
        </authorList>
    </citation>
    <scope>NUCLEOTIDE SEQUENCE [LARGE SCALE GENOMIC DNA]</scope>
    <source>
        <strain evidence="3 4">A5MH</strain>
    </source>
</reference>
<keyword evidence="1" id="KW-0175">Coiled coil</keyword>